<protein>
    <submittedName>
        <fullName evidence="4">Pre-toxin TG domain-containing protein</fullName>
    </submittedName>
</protein>
<dbReference type="InterPro" id="IPR027797">
    <property type="entry name" value="PT-TG_dom"/>
</dbReference>
<dbReference type="EMBL" id="JAWJBA010000009">
    <property type="protein sequence ID" value="MDV2686469.1"/>
    <property type="molecule type" value="Genomic_DNA"/>
</dbReference>
<keyword evidence="5" id="KW-1185">Reference proteome</keyword>
<proteinExistence type="predicted"/>
<evidence type="ECO:0000256" key="1">
    <source>
        <dbReference type="ARBA" id="ARBA00004613"/>
    </source>
</evidence>
<comment type="subcellular location">
    <subcellularLocation>
        <location evidence="1">Secreted</location>
    </subcellularLocation>
</comment>
<gene>
    <name evidence="4" type="ORF">RYX56_19040</name>
</gene>
<keyword evidence="2" id="KW-0964">Secreted</keyword>
<dbReference type="RefSeq" id="WP_317123628.1">
    <property type="nucleotide sequence ID" value="NZ_JAWJBA010000009.1"/>
</dbReference>
<evidence type="ECO:0000256" key="2">
    <source>
        <dbReference type="ARBA" id="ARBA00022525"/>
    </source>
</evidence>
<evidence type="ECO:0000313" key="4">
    <source>
        <dbReference type="EMBL" id="MDV2686469.1"/>
    </source>
</evidence>
<sequence>MESYTHDLSSMFKRVGADTANFSLNSLTYQASYIMLKSNLSSKQYQHNQLIYQMDQPAYLKYAGIQPSIGFNKWVNPSCPRPGTINQSTVVQKDLPWWEKASNKIVDSAKTAGNKIVDGAKTTGRVVNENSREISSAILDFTPIVGNIKAGYEATHGVDPITKRELEDWEQTIMVAAILGGGFVKAGTRGARGVKSVGGKSSTNLPSNFGDSQKLEGHFLKHGREFKGLYKNSEEYLLGARQVIKQGEKVQYSYKLRDGTIETRTGYVKFMGNTRKGEAKFEFVGTNNQGNITTYHVESGKDFWKMLNGDKRLKVIDSIK</sequence>
<accession>A0ABU3XF10</accession>
<dbReference type="Pfam" id="PF14449">
    <property type="entry name" value="PT-TG"/>
    <property type="match status" value="1"/>
</dbReference>
<evidence type="ECO:0000259" key="3">
    <source>
        <dbReference type="Pfam" id="PF14449"/>
    </source>
</evidence>
<evidence type="ECO:0000313" key="5">
    <source>
        <dbReference type="Proteomes" id="UP001287282"/>
    </source>
</evidence>
<dbReference type="Proteomes" id="UP001287282">
    <property type="component" value="Unassembled WGS sequence"/>
</dbReference>
<organism evidence="4 5">
    <name type="scientific">Alkalihalophilus lindianensis</name>
    <dbReference type="NCBI Taxonomy" id="1630542"/>
    <lineage>
        <taxon>Bacteria</taxon>
        <taxon>Bacillati</taxon>
        <taxon>Bacillota</taxon>
        <taxon>Bacilli</taxon>
        <taxon>Bacillales</taxon>
        <taxon>Bacillaceae</taxon>
        <taxon>Alkalihalophilus</taxon>
    </lineage>
</organism>
<name>A0ABU3XF10_9BACI</name>
<feature type="domain" description="Pre-toxin TG" evidence="3">
    <location>
        <begin position="132"/>
        <end position="194"/>
    </location>
</feature>
<comment type="caution">
    <text evidence="4">The sequence shown here is derived from an EMBL/GenBank/DDBJ whole genome shotgun (WGS) entry which is preliminary data.</text>
</comment>
<reference evidence="4 5" key="1">
    <citation type="submission" date="2023-10" db="EMBL/GenBank/DDBJ databases">
        <title>Screening of Alkalihalobacillus lindianensis BZ-TG-R113 and Its Alleviation of Salt Stress on Rapeseed Growth.</title>
        <authorList>
            <person name="Zhao B."/>
            <person name="Guo T."/>
        </authorList>
    </citation>
    <scope>NUCLEOTIDE SEQUENCE [LARGE SCALE GENOMIC DNA]</scope>
    <source>
        <strain evidence="4 5">BZ-TG-R113</strain>
    </source>
</reference>